<accession>B0VIJ4</accession>
<dbReference type="Pfam" id="PF13784">
    <property type="entry name" value="Fic_N"/>
    <property type="match status" value="1"/>
</dbReference>
<dbReference type="PROSITE" id="PS51459">
    <property type="entry name" value="FIDO"/>
    <property type="match status" value="1"/>
</dbReference>
<dbReference type="Gene3D" id="1.10.3290.10">
    <property type="entry name" value="Fido-like domain"/>
    <property type="match status" value="1"/>
</dbReference>
<gene>
    <name evidence="5" type="ordered locus">CLOAM1275</name>
</gene>
<keyword evidence="6" id="KW-1185">Reference proteome</keyword>
<evidence type="ECO:0000256" key="1">
    <source>
        <dbReference type="PIRSR" id="PIRSR038925-1"/>
    </source>
</evidence>
<feature type="binding site" evidence="1">
    <location>
        <position position="211"/>
    </location>
    <ligand>
        <name>ATP</name>
        <dbReference type="ChEBI" id="CHEBI:30616"/>
    </ligand>
</feature>
<dbReference type="eggNOG" id="COG3177">
    <property type="taxonomic scope" value="Bacteria"/>
</dbReference>
<dbReference type="HOGENOM" id="CLU_047250_1_1_0"/>
<dbReference type="InterPro" id="IPR026287">
    <property type="entry name" value="SoFic-like"/>
</dbReference>
<dbReference type="PANTHER" id="PTHR13504:SF38">
    <property type="entry name" value="FIDO DOMAIN-CONTAINING PROTEIN"/>
    <property type="match status" value="1"/>
</dbReference>
<feature type="binding site" evidence="1">
    <location>
        <position position="79"/>
    </location>
    <ligand>
        <name>ATP</name>
        <dbReference type="ChEBI" id="CHEBI:30616"/>
    </ligand>
</feature>
<dbReference type="EMBL" id="CU466930">
    <property type="protein sequence ID" value="CAO81135.1"/>
    <property type="molecule type" value="Genomic_DNA"/>
</dbReference>
<name>B0VIJ4_CLOAI</name>
<keyword evidence="1" id="KW-0067">ATP-binding</keyword>
<dbReference type="RefSeq" id="WP_015424993.1">
    <property type="nucleotide sequence ID" value="NC_020449.1"/>
</dbReference>
<feature type="binding site" evidence="1">
    <location>
        <begin position="216"/>
        <end position="222"/>
    </location>
    <ligand>
        <name>ATP</name>
        <dbReference type="ChEBI" id="CHEBI:30616"/>
    </ligand>
</feature>
<dbReference type="InterPro" id="IPR040198">
    <property type="entry name" value="Fido_containing"/>
</dbReference>
<dbReference type="PIRSF" id="PIRSF038925">
    <property type="entry name" value="AMP-prot_trans"/>
    <property type="match status" value="1"/>
</dbReference>
<feature type="binding site" evidence="3">
    <location>
        <begin position="253"/>
        <end position="254"/>
    </location>
    <ligand>
        <name>ATP</name>
        <dbReference type="ChEBI" id="CHEBI:30616"/>
    </ligand>
</feature>
<feature type="binding site" evidence="3">
    <location>
        <begin position="215"/>
        <end position="222"/>
    </location>
    <ligand>
        <name>ATP</name>
        <dbReference type="ChEBI" id="CHEBI:30616"/>
    </ligand>
</feature>
<evidence type="ECO:0000313" key="5">
    <source>
        <dbReference type="EMBL" id="CAO81135.1"/>
    </source>
</evidence>
<evidence type="ECO:0000256" key="3">
    <source>
        <dbReference type="PIRSR" id="PIRSR640198-2"/>
    </source>
</evidence>
<dbReference type="OrthoDB" id="9813719at2"/>
<organism evidence="5 6">
    <name type="scientific">Cloacimonas acidaminovorans (strain Evry)</name>
    <dbReference type="NCBI Taxonomy" id="459349"/>
    <lineage>
        <taxon>Bacteria</taxon>
        <taxon>Pseudomonadati</taxon>
        <taxon>Candidatus Cloacimonadota</taxon>
        <taxon>Candidatus Cloacimonadia</taxon>
        <taxon>Candidatus Cloacimonadales</taxon>
        <taxon>Candidatus Cloacimonadaceae</taxon>
        <taxon>Candidatus Cloacimonas</taxon>
    </lineage>
</organism>
<proteinExistence type="predicted"/>
<feature type="domain" description="Fido" evidence="4">
    <location>
        <begin position="125"/>
        <end position="275"/>
    </location>
</feature>
<feature type="active site" evidence="2">
    <location>
        <position position="211"/>
    </location>
</feature>
<dbReference type="PANTHER" id="PTHR13504">
    <property type="entry name" value="FIDO DOMAIN-CONTAINING PROTEIN DDB_G0283145"/>
    <property type="match status" value="1"/>
</dbReference>
<dbReference type="KEGG" id="caci:CLOAM1275"/>
<dbReference type="GO" id="GO:0005524">
    <property type="term" value="F:ATP binding"/>
    <property type="evidence" value="ECO:0007669"/>
    <property type="project" value="UniProtKB-KW"/>
</dbReference>
<dbReference type="Pfam" id="PF02661">
    <property type="entry name" value="Fic"/>
    <property type="match status" value="1"/>
</dbReference>
<dbReference type="InterPro" id="IPR025758">
    <property type="entry name" value="Fic/DOC_N"/>
</dbReference>
<reference evidence="5 6" key="1">
    <citation type="journal article" date="2008" name="J. Bacteriol.">
        <title>'Candidatus Cloacamonas acidaminovorans': genome sequence reconstruction provides a first glimpse of a new bacterial division.</title>
        <authorList>
            <person name="Pelletier E."/>
            <person name="Kreimeyer A."/>
            <person name="Bocs S."/>
            <person name="Rouy Z."/>
            <person name="Gyapay G."/>
            <person name="Chouari R."/>
            <person name="Riviere D."/>
            <person name="Ganesan A."/>
            <person name="Daegelen P."/>
            <person name="Sghir A."/>
            <person name="Cohen G.N."/>
            <person name="Medigue C."/>
            <person name="Weissenbach J."/>
            <person name="Le Paslier D."/>
        </authorList>
    </citation>
    <scope>NUCLEOTIDE SEQUENCE [LARGE SCALE GENOMIC DNA]</scope>
    <source>
        <strain evidence="6">Evry</strain>
    </source>
</reference>
<dbReference type="STRING" id="459349.CLOAM1275"/>
<dbReference type="Proteomes" id="UP000002019">
    <property type="component" value="Chromosome"/>
</dbReference>
<dbReference type="InterPro" id="IPR036597">
    <property type="entry name" value="Fido-like_dom_sf"/>
</dbReference>
<evidence type="ECO:0000259" key="4">
    <source>
        <dbReference type="PROSITE" id="PS51459"/>
    </source>
</evidence>
<dbReference type="InterPro" id="IPR003812">
    <property type="entry name" value="Fido"/>
</dbReference>
<evidence type="ECO:0000256" key="2">
    <source>
        <dbReference type="PIRSR" id="PIRSR640198-1"/>
    </source>
</evidence>
<protein>
    <submittedName>
        <fullName evidence="5">Fic family protein</fullName>
    </submittedName>
</protein>
<evidence type="ECO:0000313" key="6">
    <source>
        <dbReference type="Proteomes" id="UP000002019"/>
    </source>
</evidence>
<sequence>MKFEEFKSGTYKNQFQYKSFLPSKINHQWTWDDPRINLLLEKAAQTLGELNAFSRIVPNVDLFIRMHILKEANTSSRIEGTKTDIEDVVLDESSVFPEKRDDWQEVQNYVQAMNEAIKQLENLPLSLRLIRNTHRILMTNVRGKHKTPGEFRTSQNWIGGSSLADAAFIPPHKDDMSDLLDDFEHFLYNDRIVVPHLIRCAIAHYQFETIHPFQDGNGRIGRLLITLYLVSNHLLIKPTLYLSDFFERHRGAYYDSLTRVRDSNDLGQWVRFFLEAVMETAEKGKTTFAQILNLHTNIESELMNLGKKTDNARKLLKHLYQSPVVSVKQVESILGVKYYSANELIKTLVEINILEETTGYSRNRVFMFKRYIDVFKE</sequence>
<dbReference type="SUPFAM" id="SSF140931">
    <property type="entry name" value="Fic-like"/>
    <property type="match status" value="1"/>
</dbReference>
<dbReference type="AlphaFoldDB" id="B0VIJ4"/>
<keyword evidence="1" id="KW-0547">Nucleotide-binding</keyword>
<feature type="binding site" evidence="1">
    <location>
        <position position="253"/>
    </location>
    <ligand>
        <name>ATP</name>
        <dbReference type="ChEBI" id="CHEBI:30616"/>
    </ligand>
</feature>